<dbReference type="PANTHER" id="PTHR10705">
    <property type="entry name" value="DOLICHYL-DIPHOSPHOOLIGOSACCHARIDE--PROTEIN GLYCOSYLTRANSFERASE SUBUNIT DAD1"/>
    <property type="match status" value="1"/>
</dbReference>
<dbReference type="Pfam" id="PF02109">
    <property type="entry name" value="DAD"/>
    <property type="match status" value="1"/>
</dbReference>
<comment type="pathway">
    <text evidence="2 8">Protein modification; protein glycosylation.</text>
</comment>
<protein>
    <recommendedName>
        <fullName evidence="8">Dolichyl-diphosphooligosaccharide--protein glycosyltransferase subunit OST2</fullName>
        <shortName evidence="8">Oligosaccharyl transferase subunit OST2</shortName>
    </recommendedName>
</protein>
<keyword evidence="5 8" id="KW-0256">Endoplasmic reticulum</keyword>
<dbReference type="AlphaFoldDB" id="A0A5C5G6J0"/>
<evidence type="ECO:0000256" key="4">
    <source>
        <dbReference type="ARBA" id="ARBA00022692"/>
    </source>
</evidence>
<evidence type="ECO:0000313" key="10">
    <source>
        <dbReference type="EMBL" id="TNY24698.1"/>
    </source>
</evidence>
<dbReference type="STRING" id="5288.A0A5C5G6J0"/>
<comment type="subcellular location">
    <subcellularLocation>
        <location evidence="1 8">Endoplasmic reticulum membrane</location>
        <topology evidence="1 8">Multi-pass membrane protein</topology>
    </subcellularLocation>
</comment>
<reference evidence="10 11" key="1">
    <citation type="submission" date="2019-03" db="EMBL/GenBank/DDBJ databases">
        <title>Rhodosporidium diobovatum UCD-FST 08-225 genome sequencing, assembly, and annotation.</title>
        <authorList>
            <person name="Fakankun I.U."/>
            <person name="Fristensky B."/>
            <person name="Levin D.B."/>
        </authorList>
    </citation>
    <scope>NUCLEOTIDE SEQUENCE [LARGE SCALE GENOMIC DNA]</scope>
    <source>
        <strain evidence="10 11">UCD-FST 08-225</strain>
    </source>
</reference>
<keyword evidence="7 8" id="KW-0472">Membrane</keyword>
<organism evidence="10 11">
    <name type="scientific">Rhodotorula diobovata</name>
    <dbReference type="NCBI Taxonomy" id="5288"/>
    <lineage>
        <taxon>Eukaryota</taxon>
        <taxon>Fungi</taxon>
        <taxon>Dikarya</taxon>
        <taxon>Basidiomycota</taxon>
        <taxon>Pucciniomycotina</taxon>
        <taxon>Microbotryomycetes</taxon>
        <taxon>Sporidiobolales</taxon>
        <taxon>Sporidiobolaceae</taxon>
        <taxon>Rhodotorula</taxon>
    </lineage>
</organism>
<dbReference type="GO" id="GO:0008250">
    <property type="term" value="C:oligosaccharyltransferase complex"/>
    <property type="evidence" value="ECO:0007669"/>
    <property type="project" value="InterPro"/>
</dbReference>
<dbReference type="UniPathway" id="UPA00378"/>
<comment type="subunit">
    <text evidence="8">Component of the oligosaccharyltransferase (OST) complex.</text>
</comment>
<dbReference type="PANTHER" id="PTHR10705:SF0">
    <property type="entry name" value="DOLICHYL-DIPHOSPHOOLIGOSACCHARIDE--PROTEIN GLYCOSYLTRANSFERASE SUBUNIT DAD1"/>
    <property type="match status" value="1"/>
</dbReference>
<evidence type="ECO:0000256" key="9">
    <source>
        <dbReference type="SAM" id="MobiDB-lite"/>
    </source>
</evidence>
<feature type="region of interest" description="Disordered" evidence="9">
    <location>
        <begin position="1"/>
        <end position="26"/>
    </location>
</feature>
<comment type="function">
    <text evidence="8">Subunit of the oligosaccharyl transferase (OST) complex that catalyzes the initial transfer of a defined glycan (Glc(3)Man(9)GlcNAc(2) in eukaryotes) from the lipid carrier dolichol-pyrophosphate to an asparagine residue within an Asn-X-Ser/Thr consensus motif in nascent polypeptide chains, the first step in protein N-glycosylation. N-glycosylation occurs cotranslationally and the complex associates with the Sec61 complex at the channel-forming translocon complex that mediates protein translocation across the endoplasmic reticulum (ER). All subunits are required for a maximal enzyme activity.</text>
</comment>
<accession>A0A5C5G6J0</accession>
<feature type="transmembrane region" description="Helical" evidence="8">
    <location>
        <begin position="66"/>
        <end position="89"/>
    </location>
</feature>
<evidence type="ECO:0000256" key="5">
    <source>
        <dbReference type="ARBA" id="ARBA00022824"/>
    </source>
</evidence>
<evidence type="ECO:0000256" key="7">
    <source>
        <dbReference type="ARBA" id="ARBA00023136"/>
    </source>
</evidence>
<evidence type="ECO:0000256" key="8">
    <source>
        <dbReference type="RuleBase" id="RU361136"/>
    </source>
</evidence>
<feature type="transmembrane region" description="Helical" evidence="8">
    <location>
        <begin position="95"/>
        <end position="113"/>
    </location>
</feature>
<dbReference type="OrthoDB" id="445566at2759"/>
<dbReference type="Proteomes" id="UP000311382">
    <property type="component" value="Unassembled WGS sequence"/>
</dbReference>
<sequence>MPSRRVAAKPPTVPSPSPSSSSVDAPPANLATSVKHAAAQQGQGLVAAVGSLWHNYRTQTAPKLKLIDCFMLFLVLTGVIQFVYCFAVTNFPFNAFIGGFAAAVGQFVLLGALRIQSNPANKATFPSLSPERAFGDFLFGSLILHFFVWNYLG</sequence>
<dbReference type="GO" id="GO:0006487">
    <property type="term" value="P:protein N-linked glycosylation"/>
    <property type="evidence" value="ECO:0007669"/>
    <property type="project" value="TreeGrafter"/>
</dbReference>
<evidence type="ECO:0000256" key="6">
    <source>
        <dbReference type="ARBA" id="ARBA00022989"/>
    </source>
</evidence>
<gene>
    <name evidence="10" type="ORF">DMC30DRAFT_386084</name>
</gene>
<comment type="caution">
    <text evidence="10">The sequence shown here is derived from an EMBL/GenBank/DDBJ whole genome shotgun (WGS) entry which is preliminary data.</text>
</comment>
<comment type="similarity">
    <text evidence="3 8">Belongs to the DAD/OST2 family.</text>
</comment>
<dbReference type="EMBL" id="SOZI01000001">
    <property type="protein sequence ID" value="TNY24698.1"/>
    <property type="molecule type" value="Genomic_DNA"/>
</dbReference>
<keyword evidence="11" id="KW-1185">Reference proteome</keyword>
<evidence type="ECO:0000256" key="3">
    <source>
        <dbReference type="ARBA" id="ARBA00009386"/>
    </source>
</evidence>
<name>A0A5C5G6J0_9BASI</name>
<keyword evidence="6 8" id="KW-1133">Transmembrane helix</keyword>
<keyword evidence="4 8" id="KW-0812">Transmembrane</keyword>
<evidence type="ECO:0000313" key="11">
    <source>
        <dbReference type="Proteomes" id="UP000311382"/>
    </source>
</evidence>
<evidence type="ECO:0000256" key="1">
    <source>
        <dbReference type="ARBA" id="ARBA00004477"/>
    </source>
</evidence>
<evidence type="ECO:0000256" key="2">
    <source>
        <dbReference type="ARBA" id="ARBA00004922"/>
    </source>
</evidence>
<proteinExistence type="inferred from homology"/>
<comment type="caution">
    <text evidence="8">Lacks conserved residue(s) required for the propagation of feature annotation.</text>
</comment>
<dbReference type="InterPro" id="IPR003038">
    <property type="entry name" value="DAD/Ost2"/>
</dbReference>